<gene>
    <name evidence="2" type="ORF">BaRGS_00005468</name>
</gene>
<evidence type="ECO:0000313" key="2">
    <source>
        <dbReference type="EMBL" id="KAK7503203.1"/>
    </source>
</evidence>
<sequence>MRADSRRMRLLTAGATRQLTRREIEREVSQFSNKFTVFKYRIRSPSVKLSPQSAQLQAKRRPVSRAGVQILTFAEESRPVAASVRPHLSSLSRSVESVTYRRPQPGGFPRRRVTELHVPLQPKPAVSHDDKLPSRPALRL</sequence>
<dbReference type="EMBL" id="JACVVK020000021">
    <property type="protein sequence ID" value="KAK7503203.1"/>
    <property type="molecule type" value="Genomic_DNA"/>
</dbReference>
<name>A0ABD0LVG7_9CAEN</name>
<evidence type="ECO:0000256" key="1">
    <source>
        <dbReference type="SAM" id="MobiDB-lite"/>
    </source>
</evidence>
<reference evidence="2 3" key="1">
    <citation type="journal article" date="2023" name="Sci. Data">
        <title>Genome assembly of the Korean intertidal mud-creeper Batillaria attramentaria.</title>
        <authorList>
            <person name="Patra A.K."/>
            <person name="Ho P.T."/>
            <person name="Jun S."/>
            <person name="Lee S.J."/>
            <person name="Kim Y."/>
            <person name="Won Y.J."/>
        </authorList>
    </citation>
    <scope>NUCLEOTIDE SEQUENCE [LARGE SCALE GENOMIC DNA]</scope>
    <source>
        <strain evidence="2">Wonlab-2016</strain>
    </source>
</reference>
<dbReference type="Proteomes" id="UP001519460">
    <property type="component" value="Unassembled WGS sequence"/>
</dbReference>
<organism evidence="2 3">
    <name type="scientific">Batillaria attramentaria</name>
    <dbReference type="NCBI Taxonomy" id="370345"/>
    <lineage>
        <taxon>Eukaryota</taxon>
        <taxon>Metazoa</taxon>
        <taxon>Spiralia</taxon>
        <taxon>Lophotrochozoa</taxon>
        <taxon>Mollusca</taxon>
        <taxon>Gastropoda</taxon>
        <taxon>Caenogastropoda</taxon>
        <taxon>Sorbeoconcha</taxon>
        <taxon>Cerithioidea</taxon>
        <taxon>Batillariidae</taxon>
        <taxon>Batillaria</taxon>
    </lineage>
</organism>
<keyword evidence="3" id="KW-1185">Reference proteome</keyword>
<comment type="caution">
    <text evidence="2">The sequence shown here is derived from an EMBL/GenBank/DDBJ whole genome shotgun (WGS) entry which is preliminary data.</text>
</comment>
<protein>
    <submittedName>
        <fullName evidence="2">Uncharacterized protein</fullName>
    </submittedName>
</protein>
<accession>A0ABD0LVG7</accession>
<feature type="region of interest" description="Disordered" evidence="1">
    <location>
        <begin position="91"/>
        <end position="140"/>
    </location>
</feature>
<evidence type="ECO:0000313" key="3">
    <source>
        <dbReference type="Proteomes" id="UP001519460"/>
    </source>
</evidence>
<proteinExistence type="predicted"/>
<dbReference type="AlphaFoldDB" id="A0ABD0LVG7"/>